<dbReference type="Proteomes" id="UP001152320">
    <property type="component" value="Chromosome 12"/>
</dbReference>
<dbReference type="AlphaFoldDB" id="A0A9Q1H454"/>
<dbReference type="EMBL" id="JAIZAY010000012">
    <property type="protein sequence ID" value="KAJ8031636.1"/>
    <property type="molecule type" value="Genomic_DNA"/>
</dbReference>
<sequence length="163" mass="18379">MSSFVPFGASLGGCSEFNETIASYKTSNPVQLLAEDILQAPVNEIPNTSDVPPRNQLNKTLTAHRENVLYEMIQAFQDEELIDSEIDIEVMLPNGQKEKVLIDHVLSGKDIPNDELVRSFFKYIPEQEQELFQKALDNFTSVEIDELVDILDVYQCKVLPTSS</sequence>
<gene>
    <name evidence="1" type="ORF">HOLleu_24890</name>
</gene>
<accession>A0A9Q1H454</accession>
<comment type="caution">
    <text evidence="1">The sequence shown here is derived from an EMBL/GenBank/DDBJ whole genome shotgun (WGS) entry which is preliminary data.</text>
</comment>
<organism evidence="1 2">
    <name type="scientific">Holothuria leucospilota</name>
    <name type="common">Black long sea cucumber</name>
    <name type="synonym">Mertensiothuria leucospilota</name>
    <dbReference type="NCBI Taxonomy" id="206669"/>
    <lineage>
        <taxon>Eukaryota</taxon>
        <taxon>Metazoa</taxon>
        <taxon>Echinodermata</taxon>
        <taxon>Eleutherozoa</taxon>
        <taxon>Echinozoa</taxon>
        <taxon>Holothuroidea</taxon>
        <taxon>Aspidochirotacea</taxon>
        <taxon>Aspidochirotida</taxon>
        <taxon>Holothuriidae</taxon>
        <taxon>Holothuria</taxon>
    </lineage>
</organism>
<evidence type="ECO:0000313" key="1">
    <source>
        <dbReference type="EMBL" id="KAJ8031636.1"/>
    </source>
</evidence>
<name>A0A9Q1H454_HOLLE</name>
<reference evidence="1" key="1">
    <citation type="submission" date="2021-10" db="EMBL/GenBank/DDBJ databases">
        <title>Tropical sea cucumber genome reveals ecological adaptation and Cuvierian tubules defense mechanism.</title>
        <authorList>
            <person name="Chen T."/>
        </authorList>
    </citation>
    <scope>NUCLEOTIDE SEQUENCE</scope>
    <source>
        <strain evidence="1">Nanhai2018</strain>
        <tissue evidence="1">Muscle</tissue>
    </source>
</reference>
<keyword evidence="2" id="KW-1185">Reference proteome</keyword>
<evidence type="ECO:0000313" key="2">
    <source>
        <dbReference type="Proteomes" id="UP001152320"/>
    </source>
</evidence>
<protein>
    <submittedName>
        <fullName evidence="1">Uncharacterized protein</fullName>
    </submittedName>
</protein>
<proteinExistence type="predicted"/>